<feature type="transmembrane region" description="Helical" evidence="8">
    <location>
        <begin position="397"/>
        <end position="419"/>
    </location>
</feature>
<feature type="transmembrane region" description="Helical" evidence="8">
    <location>
        <begin position="332"/>
        <end position="352"/>
    </location>
</feature>
<sequence length="454" mass="48198">MTSHINPYAGNDADPGEAAPLSGSEVIEPATVNRRLRRAIFGATAGNLLEQYDFGLYGSMAAIALGALFFSNLGPTAALFAGFSTYAVGFFARPFGGMLAGHFGDVFGRKLVLLVTLLVAGFATMAIGLLPTYASAGIWAPIALVTLRTLQGFAVGGEMAGAVLMVNESAPTAKRGFYTSLVTASSSAGVLLANAVLLASATMPRETFLSWGWRIPFLLAIILIAVGAWIRRHMHESVIFEKAMRSEYARERQKNPLIIMLRHSPRQLVQVIGICLGFSAANYILGTWMIGYLSLKGHPSTVGLTGFIIAVTVFAISAVTSGHLSDKFGRKIMITIGSLGFAALAFPIFTLVDTGHTTVIWGAYAAFGFFSGMISGPSNSLMVESFRTDHRYMGSSSAYQIGTAIGGGLSPLLATWLYALWHGTWAISLVVLLCSLVCVVSVRSLKETAGVEIL</sequence>
<dbReference type="PROSITE" id="PS50850">
    <property type="entry name" value="MFS"/>
    <property type="match status" value="1"/>
</dbReference>
<comment type="subcellular location">
    <subcellularLocation>
        <location evidence="1">Cell membrane</location>
        <topology evidence="1">Multi-pass membrane protein</topology>
    </subcellularLocation>
</comment>
<dbReference type="Gene3D" id="1.20.1250.20">
    <property type="entry name" value="MFS general substrate transporter like domains"/>
    <property type="match status" value="2"/>
</dbReference>
<evidence type="ECO:0000313" key="10">
    <source>
        <dbReference type="EMBL" id="PMS30113.1"/>
    </source>
</evidence>
<keyword evidence="2" id="KW-0813">Transport</keyword>
<feature type="transmembrane region" description="Helical" evidence="8">
    <location>
        <begin position="177"/>
        <end position="199"/>
    </location>
</feature>
<feature type="transmembrane region" description="Helical" evidence="8">
    <location>
        <begin position="268"/>
        <end position="290"/>
    </location>
</feature>
<dbReference type="SUPFAM" id="SSF103473">
    <property type="entry name" value="MFS general substrate transporter"/>
    <property type="match status" value="1"/>
</dbReference>
<feature type="domain" description="Major facilitator superfamily (MFS) profile" evidence="9">
    <location>
        <begin position="39"/>
        <end position="446"/>
    </location>
</feature>
<dbReference type="STRING" id="863227.GCA_000373005_04231"/>
<organism evidence="10 11">
    <name type="scientific">Trinickia symbiotica</name>
    <dbReference type="NCBI Taxonomy" id="863227"/>
    <lineage>
        <taxon>Bacteria</taxon>
        <taxon>Pseudomonadati</taxon>
        <taxon>Pseudomonadota</taxon>
        <taxon>Betaproteobacteria</taxon>
        <taxon>Burkholderiales</taxon>
        <taxon>Burkholderiaceae</taxon>
        <taxon>Trinickia</taxon>
    </lineage>
</organism>
<dbReference type="PANTHER" id="PTHR43045:SF7">
    <property type="entry name" value="MAJOR FACILITATOR SUPERFAMILY TRANSPORTER"/>
    <property type="match status" value="1"/>
</dbReference>
<accession>A0A2N7WL23</accession>
<dbReference type="OrthoDB" id="6766492at2"/>
<feature type="transmembrane region" description="Helical" evidence="8">
    <location>
        <begin position="211"/>
        <end position="230"/>
    </location>
</feature>
<keyword evidence="5 8" id="KW-1133">Transmembrane helix</keyword>
<evidence type="ECO:0000256" key="1">
    <source>
        <dbReference type="ARBA" id="ARBA00004651"/>
    </source>
</evidence>
<feature type="transmembrane region" description="Helical" evidence="8">
    <location>
        <begin position="302"/>
        <end position="320"/>
    </location>
</feature>
<evidence type="ECO:0000256" key="4">
    <source>
        <dbReference type="ARBA" id="ARBA00022692"/>
    </source>
</evidence>
<dbReference type="Proteomes" id="UP000235777">
    <property type="component" value="Unassembled WGS sequence"/>
</dbReference>
<dbReference type="InterPro" id="IPR036259">
    <property type="entry name" value="MFS_trans_sf"/>
</dbReference>
<evidence type="ECO:0000256" key="7">
    <source>
        <dbReference type="SAM" id="MobiDB-lite"/>
    </source>
</evidence>
<name>A0A2N7WL23_9BURK</name>
<dbReference type="GO" id="GO:0005886">
    <property type="term" value="C:plasma membrane"/>
    <property type="evidence" value="ECO:0007669"/>
    <property type="project" value="UniProtKB-SubCell"/>
</dbReference>
<comment type="caution">
    <text evidence="10">The sequence shown here is derived from an EMBL/GenBank/DDBJ whole genome shotgun (WGS) entry which is preliminary data.</text>
</comment>
<evidence type="ECO:0000313" key="11">
    <source>
        <dbReference type="Proteomes" id="UP000235777"/>
    </source>
</evidence>
<reference evidence="10 11" key="1">
    <citation type="submission" date="2018-01" db="EMBL/GenBank/DDBJ databases">
        <title>Whole genome analyses suggest that Burkholderia sensu lato contains two further novel genera in the rhizoxinica-symbiotica group Mycetohabitans gen. nov., and Trinickia gen. nov.: implications for the evolution of diazotrophy and nodulation in the Burkholderiaceae.</title>
        <authorList>
            <person name="Estrada-de los Santos P."/>
            <person name="Palmer M."/>
            <person name="Chavez-Ramirez B."/>
            <person name="Beukes C."/>
            <person name="Steenkamp E.T."/>
            <person name="Hirsch A.M."/>
            <person name="Manyaka P."/>
            <person name="Maluk M."/>
            <person name="Lafos M."/>
            <person name="Crook M."/>
            <person name="Gross E."/>
            <person name="Simon M.F."/>
            <person name="Bueno dos Reis Junior F."/>
            <person name="Poole P.S."/>
            <person name="Venter S.N."/>
            <person name="James E.K."/>
        </authorList>
    </citation>
    <scope>NUCLEOTIDE SEQUENCE [LARGE SCALE GENOMIC DNA]</scope>
    <source>
        <strain evidence="10 11">JPY 581</strain>
    </source>
</reference>
<dbReference type="RefSeq" id="WP_018442833.1">
    <property type="nucleotide sequence ID" value="NZ_KB890195.1"/>
</dbReference>
<keyword evidence="4 8" id="KW-0812">Transmembrane</keyword>
<gene>
    <name evidence="10" type="ORF">C0Z20_30390</name>
</gene>
<keyword evidence="11" id="KW-1185">Reference proteome</keyword>
<protein>
    <submittedName>
        <fullName evidence="10">MFS transporter</fullName>
    </submittedName>
</protein>
<feature type="transmembrane region" description="Helical" evidence="8">
    <location>
        <begin position="136"/>
        <end position="156"/>
    </location>
</feature>
<dbReference type="AlphaFoldDB" id="A0A2N7WL23"/>
<keyword evidence="3" id="KW-1003">Cell membrane</keyword>
<evidence type="ECO:0000256" key="8">
    <source>
        <dbReference type="SAM" id="Phobius"/>
    </source>
</evidence>
<dbReference type="InterPro" id="IPR011701">
    <property type="entry name" value="MFS"/>
</dbReference>
<feature type="transmembrane region" description="Helical" evidence="8">
    <location>
        <begin position="425"/>
        <end position="445"/>
    </location>
</feature>
<dbReference type="EMBL" id="PNYC01000035">
    <property type="protein sequence ID" value="PMS30113.1"/>
    <property type="molecule type" value="Genomic_DNA"/>
</dbReference>
<feature type="region of interest" description="Disordered" evidence="7">
    <location>
        <begin position="1"/>
        <end position="20"/>
    </location>
</feature>
<keyword evidence="6 8" id="KW-0472">Membrane</keyword>
<evidence type="ECO:0000256" key="5">
    <source>
        <dbReference type="ARBA" id="ARBA00022989"/>
    </source>
</evidence>
<feature type="transmembrane region" description="Helical" evidence="8">
    <location>
        <begin position="358"/>
        <end position="376"/>
    </location>
</feature>
<dbReference type="InterPro" id="IPR020846">
    <property type="entry name" value="MFS_dom"/>
</dbReference>
<dbReference type="Pfam" id="PF07690">
    <property type="entry name" value="MFS_1"/>
    <property type="match status" value="1"/>
</dbReference>
<proteinExistence type="predicted"/>
<dbReference type="GO" id="GO:0022857">
    <property type="term" value="F:transmembrane transporter activity"/>
    <property type="evidence" value="ECO:0007669"/>
    <property type="project" value="InterPro"/>
</dbReference>
<dbReference type="PANTHER" id="PTHR43045">
    <property type="entry name" value="SHIKIMATE TRANSPORTER"/>
    <property type="match status" value="1"/>
</dbReference>
<evidence type="ECO:0000256" key="2">
    <source>
        <dbReference type="ARBA" id="ARBA00022448"/>
    </source>
</evidence>
<evidence type="ECO:0000259" key="9">
    <source>
        <dbReference type="PROSITE" id="PS50850"/>
    </source>
</evidence>
<evidence type="ECO:0000256" key="6">
    <source>
        <dbReference type="ARBA" id="ARBA00023136"/>
    </source>
</evidence>
<feature type="transmembrane region" description="Helical" evidence="8">
    <location>
        <begin position="111"/>
        <end position="130"/>
    </location>
</feature>
<evidence type="ECO:0000256" key="3">
    <source>
        <dbReference type="ARBA" id="ARBA00022475"/>
    </source>
</evidence>